<reference evidence="1" key="1">
    <citation type="submission" date="2018-05" db="EMBL/GenBank/DDBJ databases">
        <authorList>
            <person name="Lanie J.A."/>
            <person name="Ng W.-L."/>
            <person name="Kazmierczak K.M."/>
            <person name="Andrzejewski T.M."/>
            <person name="Davidsen T.M."/>
            <person name="Wayne K.J."/>
            <person name="Tettelin H."/>
            <person name="Glass J.I."/>
            <person name="Rusch D."/>
            <person name="Podicherti R."/>
            <person name="Tsui H.-C.T."/>
            <person name="Winkler M.E."/>
        </authorList>
    </citation>
    <scope>NUCLEOTIDE SEQUENCE</scope>
</reference>
<accession>A0A381SVU1</accession>
<gene>
    <name evidence="1" type="ORF">METZ01_LOCUS60994</name>
</gene>
<organism evidence="1">
    <name type="scientific">marine metagenome</name>
    <dbReference type="NCBI Taxonomy" id="408172"/>
    <lineage>
        <taxon>unclassified sequences</taxon>
        <taxon>metagenomes</taxon>
        <taxon>ecological metagenomes</taxon>
    </lineage>
</organism>
<dbReference type="AlphaFoldDB" id="A0A381SVU1"/>
<dbReference type="EMBL" id="UINC01003649">
    <property type="protein sequence ID" value="SVA08140.1"/>
    <property type="molecule type" value="Genomic_DNA"/>
</dbReference>
<evidence type="ECO:0000313" key="1">
    <source>
        <dbReference type="EMBL" id="SVA08140.1"/>
    </source>
</evidence>
<sequence>VADVGIEFSNNVNPNFVGSQDGLIASTTDNQFNGFKGNPSDFVEYRQHQGALPKAYFGSA</sequence>
<proteinExistence type="predicted"/>
<name>A0A381SVU1_9ZZZZ</name>
<feature type="non-terminal residue" evidence="1">
    <location>
        <position position="1"/>
    </location>
</feature>
<protein>
    <submittedName>
        <fullName evidence="1">Uncharacterized protein</fullName>
    </submittedName>
</protein>